<evidence type="ECO:0000313" key="10">
    <source>
        <dbReference type="Proteomes" id="UP001152523"/>
    </source>
</evidence>
<comment type="caution">
    <text evidence="9">The sequence shown here is derived from an EMBL/GenBank/DDBJ whole genome shotgun (WGS) entry which is preliminary data.</text>
</comment>
<dbReference type="EMBL" id="CAMAPF010000084">
    <property type="protein sequence ID" value="CAH9095181.1"/>
    <property type="molecule type" value="Genomic_DNA"/>
</dbReference>
<evidence type="ECO:0000256" key="4">
    <source>
        <dbReference type="ARBA" id="ARBA00022840"/>
    </source>
</evidence>
<keyword evidence="3" id="KW-0547">Nucleotide-binding</keyword>
<dbReference type="PANTHER" id="PTHR24223:SF181">
    <property type="entry name" value="ABC TRANSPORTER C FAMILY MEMBER 3"/>
    <property type="match status" value="1"/>
</dbReference>
<dbReference type="InterPro" id="IPR050173">
    <property type="entry name" value="ABC_transporter_C-like"/>
</dbReference>
<sequence>MTVDAERVGNFGSYMHDPWIVLIQVGLALAILYKNLGLASIAALIATVLVMFANIPLGKLQEKFQDELMKAKDS</sequence>
<keyword evidence="5 7" id="KW-1133">Transmembrane helix</keyword>
<dbReference type="GO" id="GO:0016020">
    <property type="term" value="C:membrane"/>
    <property type="evidence" value="ECO:0007669"/>
    <property type="project" value="InterPro"/>
</dbReference>
<dbReference type="AlphaFoldDB" id="A0AAV0D7Y8"/>
<feature type="transmembrane region" description="Helical" evidence="7">
    <location>
        <begin position="20"/>
        <end position="53"/>
    </location>
</feature>
<keyword evidence="1" id="KW-0813">Transport</keyword>
<evidence type="ECO:0000259" key="8">
    <source>
        <dbReference type="PROSITE" id="PS50929"/>
    </source>
</evidence>
<dbReference type="PANTHER" id="PTHR24223">
    <property type="entry name" value="ATP-BINDING CASSETTE SUB-FAMILY C"/>
    <property type="match status" value="1"/>
</dbReference>
<evidence type="ECO:0000256" key="1">
    <source>
        <dbReference type="ARBA" id="ARBA00022448"/>
    </source>
</evidence>
<gene>
    <name evidence="9" type="ORF">CEPIT_LOCUS13177</name>
</gene>
<name>A0AAV0D7Y8_9ASTE</name>
<keyword evidence="10" id="KW-1185">Reference proteome</keyword>
<reference evidence="9" key="1">
    <citation type="submission" date="2022-07" db="EMBL/GenBank/DDBJ databases">
        <authorList>
            <person name="Macas J."/>
            <person name="Novak P."/>
            <person name="Neumann P."/>
        </authorList>
    </citation>
    <scope>NUCLEOTIDE SEQUENCE</scope>
</reference>
<feature type="non-terminal residue" evidence="9">
    <location>
        <position position="74"/>
    </location>
</feature>
<accession>A0AAV0D7Y8</accession>
<keyword evidence="6 7" id="KW-0472">Membrane</keyword>
<dbReference type="InterPro" id="IPR036640">
    <property type="entry name" value="ABC1_TM_sf"/>
</dbReference>
<evidence type="ECO:0000256" key="7">
    <source>
        <dbReference type="SAM" id="Phobius"/>
    </source>
</evidence>
<evidence type="ECO:0000256" key="5">
    <source>
        <dbReference type="ARBA" id="ARBA00022989"/>
    </source>
</evidence>
<dbReference type="PROSITE" id="PS50929">
    <property type="entry name" value="ABC_TM1F"/>
    <property type="match status" value="1"/>
</dbReference>
<keyword evidence="2 7" id="KW-0812">Transmembrane</keyword>
<evidence type="ECO:0000313" key="9">
    <source>
        <dbReference type="EMBL" id="CAH9095181.1"/>
    </source>
</evidence>
<keyword evidence="4" id="KW-0067">ATP-binding</keyword>
<dbReference type="Gene3D" id="1.20.1560.10">
    <property type="entry name" value="ABC transporter type 1, transmembrane domain"/>
    <property type="match status" value="1"/>
</dbReference>
<dbReference type="GO" id="GO:0140359">
    <property type="term" value="F:ABC-type transporter activity"/>
    <property type="evidence" value="ECO:0007669"/>
    <property type="project" value="InterPro"/>
</dbReference>
<protein>
    <recommendedName>
        <fullName evidence="8">ABC transmembrane type-1 domain-containing protein</fullName>
    </recommendedName>
</protein>
<evidence type="ECO:0000256" key="2">
    <source>
        <dbReference type="ARBA" id="ARBA00022692"/>
    </source>
</evidence>
<proteinExistence type="predicted"/>
<dbReference type="GO" id="GO:0005524">
    <property type="term" value="F:ATP binding"/>
    <property type="evidence" value="ECO:0007669"/>
    <property type="project" value="UniProtKB-KW"/>
</dbReference>
<dbReference type="Proteomes" id="UP001152523">
    <property type="component" value="Unassembled WGS sequence"/>
</dbReference>
<evidence type="ECO:0000256" key="3">
    <source>
        <dbReference type="ARBA" id="ARBA00022741"/>
    </source>
</evidence>
<feature type="domain" description="ABC transmembrane type-1" evidence="8">
    <location>
        <begin position="1"/>
        <end position="74"/>
    </location>
</feature>
<evidence type="ECO:0000256" key="6">
    <source>
        <dbReference type="ARBA" id="ARBA00023136"/>
    </source>
</evidence>
<organism evidence="9 10">
    <name type="scientific">Cuscuta epithymum</name>
    <dbReference type="NCBI Taxonomy" id="186058"/>
    <lineage>
        <taxon>Eukaryota</taxon>
        <taxon>Viridiplantae</taxon>
        <taxon>Streptophyta</taxon>
        <taxon>Embryophyta</taxon>
        <taxon>Tracheophyta</taxon>
        <taxon>Spermatophyta</taxon>
        <taxon>Magnoliopsida</taxon>
        <taxon>eudicotyledons</taxon>
        <taxon>Gunneridae</taxon>
        <taxon>Pentapetalae</taxon>
        <taxon>asterids</taxon>
        <taxon>lamiids</taxon>
        <taxon>Solanales</taxon>
        <taxon>Convolvulaceae</taxon>
        <taxon>Cuscuteae</taxon>
        <taxon>Cuscuta</taxon>
        <taxon>Cuscuta subgen. Cuscuta</taxon>
    </lineage>
</organism>
<dbReference type="InterPro" id="IPR011527">
    <property type="entry name" value="ABC1_TM_dom"/>
</dbReference>